<proteinExistence type="predicted"/>
<accession>A0A0X3NMZ7</accession>
<feature type="compositionally biased region" description="Polar residues" evidence="1">
    <location>
        <begin position="263"/>
        <end position="272"/>
    </location>
</feature>
<feature type="compositionally biased region" description="Basic and acidic residues" evidence="1">
    <location>
        <begin position="22"/>
        <end position="45"/>
    </location>
</feature>
<reference evidence="2" key="1">
    <citation type="submission" date="2016-01" db="EMBL/GenBank/DDBJ databases">
        <title>Reference transcriptome for the parasite Schistocephalus solidus: insights into the molecular evolution of parasitism.</title>
        <authorList>
            <person name="Hebert F.O."/>
            <person name="Grambauer S."/>
            <person name="Barber I."/>
            <person name="Landry C.R."/>
            <person name="Aubin-Horth N."/>
        </authorList>
    </citation>
    <scope>NUCLEOTIDE SEQUENCE</scope>
</reference>
<evidence type="ECO:0000313" key="2">
    <source>
        <dbReference type="EMBL" id="JAP41259.1"/>
    </source>
</evidence>
<name>A0A0X3NMZ7_SCHSO</name>
<dbReference type="AlphaFoldDB" id="A0A0X3NMZ7"/>
<feature type="compositionally biased region" description="Polar residues" evidence="1">
    <location>
        <begin position="412"/>
        <end position="426"/>
    </location>
</feature>
<feature type="region of interest" description="Disordered" evidence="1">
    <location>
        <begin position="141"/>
        <end position="169"/>
    </location>
</feature>
<feature type="region of interest" description="Disordered" evidence="1">
    <location>
        <begin position="1"/>
        <end position="47"/>
    </location>
</feature>
<feature type="compositionally biased region" description="Polar residues" evidence="1">
    <location>
        <begin position="1"/>
        <end position="12"/>
    </location>
</feature>
<gene>
    <name evidence="2" type="ORF">TR161697</name>
</gene>
<feature type="compositionally biased region" description="Basic and acidic residues" evidence="1">
    <location>
        <begin position="396"/>
        <end position="411"/>
    </location>
</feature>
<organism evidence="2">
    <name type="scientific">Schistocephalus solidus</name>
    <name type="common">Tapeworm</name>
    <dbReference type="NCBI Taxonomy" id="70667"/>
    <lineage>
        <taxon>Eukaryota</taxon>
        <taxon>Metazoa</taxon>
        <taxon>Spiralia</taxon>
        <taxon>Lophotrochozoa</taxon>
        <taxon>Platyhelminthes</taxon>
        <taxon>Cestoda</taxon>
        <taxon>Eucestoda</taxon>
        <taxon>Diphyllobothriidea</taxon>
        <taxon>Diphyllobothriidae</taxon>
        <taxon>Schistocephalus</taxon>
    </lineage>
</organism>
<dbReference type="EMBL" id="GEEE01014835">
    <property type="protein sequence ID" value="JAP48390.1"/>
    <property type="molecule type" value="Transcribed_RNA"/>
</dbReference>
<protein>
    <submittedName>
        <fullName evidence="2">Uncharacterized protein</fullName>
    </submittedName>
</protein>
<dbReference type="EMBL" id="GEEE01021966">
    <property type="protein sequence ID" value="JAP41259.1"/>
    <property type="molecule type" value="Transcribed_RNA"/>
</dbReference>
<evidence type="ECO:0000256" key="1">
    <source>
        <dbReference type="SAM" id="MobiDB-lite"/>
    </source>
</evidence>
<feature type="region of interest" description="Disordered" evidence="1">
    <location>
        <begin position="260"/>
        <end position="290"/>
    </location>
</feature>
<feature type="region of interest" description="Disordered" evidence="1">
    <location>
        <begin position="962"/>
        <end position="984"/>
    </location>
</feature>
<sequence length="1030" mass="114014">MLGMNQTENLNGINDPFNNWPRLERPRSEERERRSRGRESVDRITRFASPSHYDHRIAPKSFLDSQQACGRPLAPMYGRSTIPTPHTVDSFVQSSVTEMSSKFPPSSSLYSSIGNVNPGHFRSIPSDDSLTMLSENTSTLFQQSERSPIKGALPRNPSKLTSPEEMSAEKREFCQKSRSLEINRVNVKCNSESLSQLASVHPNQIATLSIRRRKSKTLYAPTIRPDIKVLASRPYTKTFINSGTMMHTRVLSLKSADDIATSPHPNGTTGPAFTTKDPKTEADWNSQQPVGYRVPPISRALTNSQSLLFNAAQVKPEESTDSGNGMRLFLEDGGIGGGSKHSEARITASVDNIDVQLKELSCDPKVLKKLDQLAYHLGFLHALPPLSRSESTVSPKADENDKSKGVCEDKSSPTNGNKSSTTQHCSRASKIFRNVVRRSSQTRASLSTETNEKSTAVVGSRTRSCTPDIRLCFMGCAGSGLCSLRRRTKSNPPEKLPEAATAETEYKLSSTAAAPFVDSGQNLTGNKMPTSKCVLTSDGAEEDPLESKAEFKAITPKFSQAVESALPPRPSIQTDGGFVSIESNQKNLQIPKHGVPAYINVAISAFGYGRKNNWWRVRNSPLVRRFQRTPTPHTPDPTVPAVKLRGSFSSSLAASTPSPLPVTASPSSQISDTAAIYGQQSTELLTGTNTSNDSPKPDRESLLDSFGRVSPLWSSSTFSERVPLKSEPVTDRHSCHFLDFNSGDLPSSTRTSSCSRCSHCCHRRQNFSEGCLRTRTWCERESIRSVPCLYTFTHQHSETENSSFVAGSPLRAPSLPAVWMHRVVEVADHSHVSLPEETYHQHLSRLRLNACQMEREVAFYAFVAEKDLAHRPHSCSQSTENLQAVAENAFAMMSLDIPRLYMICNRLGVDYTKANCVTEEISPELRSQLCTVQETYTSLESKFAHLSLKFAAVAEPSLLQHLQRRKMKSPPESSPVGKEERESELNKDSSLCRILPNVCHCGTSNGRFLPSFRKVKRFSKQKHFPEERNI</sequence>
<feature type="region of interest" description="Disordered" evidence="1">
    <location>
        <begin position="386"/>
        <end position="426"/>
    </location>
</feature>